<reference evidence="1 2" key="1">
    <citation type="journal article" date="2018" name="PLoS Genet.">
        <title>Repeat elements organise 3D genome structure and mediate transcription in the filamentous fungus Epichloe festucae.</title>
        <authorList>
            <person name="Winter D.J."/>
            <person name="Ganley A.R.D."/>
            <person name="Young C.A."/>
            <person name="Liachko I."/>
            <person name="Schardl C.L."/>
            <person name="Dupont P.Y."/>
            <person name="Berry D."/>
            <person name="Ram A."/>
            <person name="Scott B."/>
            <person name="Cox M.P."/>
        </authorList>
    </citation>
    <scope>NUCLEOTIDE SEQUENCE [LARGE SCALE GENOMIC DNA]</scope>
    <source>
        <strain evidence="1 2">Fl1</strain>
    </source>
</reference>
<dbReference type="Proteomes" id="UP000594364">
    <property type="component" value="Chromosome 1"/>
</dbReference>
<organism evidence="1 2">
    <name type="scientific">Epichloe festucae (strain Fl1)</name>
    <dbReference type="NCBI Taxonomy" id="877507"/>
    <lineage>
        <taxon>Eukaryota</taxon>
        <taxon>Fungi</taxon>
        <taxon>Dikarya</taxon>
        <taxon>Ascomycota</taxon>
        <taxon>Pezizomycotina</taxon>
        <taxon>Sordariomycetes</taxon>
        <taxon>Hypocreomycetidae</taxon>
        <taxon>Hypocreales</taxon>
        <taxon>Clavicipitaceae</taxon>
        <taxon>Epichloe</taxon>
    </lineage>
</organism>
<gene>
    <name evidence="1" type="ORF">C2857_006039</name>
</gene>
<keyword evidence="2" id="KW-1185">Reference proteome</keyword>
<proteinExistence type="predicted"/>
<evidence type="ECO:0000313" key="1">
    <source>
        <dbReference type="EMBL" id="QPG94433.1"/>
    </source>
</evidence>
<accession>A0A7S9KLH0</accession>
<evidence type="ECO:0000313" key="2">
    <source>
        <dbReference type="Proteomes" id="UP000594364"/>
    </source>
</evidence>
<dbReference type="EMBL" id="CP031385">
    <property type="protein sequence ID" value="QPG94433.1"/>
    <property type="molecule type" value="Genomic_DNA"/>
</dbReference>
<dbReference type="AlphaFoldDB" id="A0A7S9KLH0"/>
<protein>
    <submittedName>
        <fullName evidence="1">Uncharacterized protein</fullName>
    </submittedName>
</protein>
<name>A0A7S9KLH0_EPIFF</name>
<sequence>MKCGARPVTSVLGVKRKLTCSEACLVITHVEAKVPLPILAITSGTEFLSNRDRQGCRGFCSWVKPGVVLHHVVTSRSHISSNDYEAGLDERSFKWEKQNALTCRGNINRRNWLKIKYNDKGVLSTTNGLQLVNEKEDPGYKGPTMHLSDSLKVNFD</sequence>